<dbReference type="PANTHER" id="PTHR39338">
    <property type="entry name" value="BLL5662 PROTEIN-RELATED"/>
    <property type="match status" value="1"/>
</dbReference>
<dbReference type="PATRIC" id="fig|1653479.3.peg.3139"/>
<reference evidence="3" key="2">
    <citation type="submission" date="2016-04" db="EMBL/GenBank/DDBJ databases">
        <title>Complete Genome and Plasmid Sequences for Rhodococcus fascians D188 and Draft Sequences for Rhodococcus spp. Isolates PBTS 1 and PBTS 2.</title>
        <authorList>
            <person name="Stamer R."/>
            <person name="Vereecke D."/>
            <person name="Zhang Y."/>
            <person name="Schilkey F."/>
            <person name="Devitt N."/>
            <person name="Randall J."/>
        </authorList>
    </citation>
    <scope>NUCLEOTIDE SEQUENCE [LARGE SCALE GENOMIC DNA]</scope>
    <source>
        <strain evidence="3">PBTS2</strain>
    </source>
</reference>
<sequence length="505" mass="54001">MTAVEPFAPSVVLDVLSAVFGRTLRRFGVAASPAEVIEVRRVLGLLGARDLTVLRAALRATCAKYDHEQQGFDLAFDSLFAVGSNTVVHEHTSPVGAQVAGGLPTDLDVGADQEAAKYAEYNERAVEIGDLLDAPEADKGFNPHKDDDDISLSSEDHDLSIDTDGDMGRRGVTYTVDLERSGSTAAGELASSTSGAVAGQLNWEDPASILAWFDAYDPSSVYGDGGDSGPLSAAMLDRITDAVEAFVAALGELTGTMSSPVPVDGAGRGIDSHAEIERASHEVLRHMRGTPRPRPREHSRGPLDMRRTVRSSLRTDGIPFRLVTRTPVPDKVRLLVLADVSLSVRPITAFTLRLAQAMHSRAHRCTVMGFVDSPVDVTTTLLGSTGDGALAAVLADARLDLEASSDYGKTFADLLDSHGEVLNKRTAVIIVGDGRCNGRPPGLDALEKIRSKVHRIAWITPEARRYWAQAACSMEEYEQFCDQVVVARDGEQLTAHAADLGHALS</sequence>
<evidence type="ECO:0000313" key="2">
    <source>
        <dbReference type="EMBL" id="AMY24394.1"/>
    </source>
</evidence>
<dbReference type="PANTHER" id="PTHR39338:SF5">
    <property type="entry name" value="BLR6139 PROTEIN"/>
    <property type="match status" value="1"/>
</dbReference>
<proteinExistence type="predicted"/>
<dbReference type="InterPro" id="IPR008912">
    <property type="entry name" value="Uncharacterised_CoxE"/>
</dbReference>
<accession>A0A143QN91</accession>
<keyword evidence="3" id="KW-1185">Reference proteome</keyword>
<organism evidence="2 3">
    <name type="scientific">Rhodococcoides fascians</name>
    <name type="common">Rhodococcus fascians</name>
    <dbReference type="NCBI Taxonomy" id="1828"/>
    <lineage>
        <taxon>Bacteria</taxon>
        <taxon>Bacillati</taxon>
        <taxon>Actinomycetota</taxon>
        <taxon>Actinomycetes</taxon>
        <taxon>Mycobacteriales</taxon>
        <taxon>Nocardiaceae</taxon>
        <taxon>Rhodococcoides</taxon>
    </lineage>
</organism>
<dbReference type="OrthoDB" id="5174525at2"/>
<reference evidence="2 3" key="1">
    <citation type="journal article" date="2016" name="Genome Announc.">
        <title>Complete Genome and Plasmid Sequences for Rhodococcus fascians D188 and Draft Sequences for Rhodococcus Isolates PBTS 1 and PBTS 2.</title>
        <authorList>
            <person name="Stamler R.A."/>
            <person name="Vereecke D."/>
            <person name="Zhang Y."/>
            <person name="Schilkey F."/>
            <person name="Devitt N."/>
            <person name="Randall J.J."/>
        </authorList>
    </citation>
    <scope>NUCLEOTIDE SEQUENCE [LARGE SCALE GENOMIC DNA]</scope>
    <source>
        <strain evidence="2 3">PBTS2</strain>
    </source>
</reference>
<dbReference type="RefSeq" id="WP_048319846.1">
    <property type="nucleotide sequence ID" value="NZ_CP015220.1"/>
</dbReference>
<evidence type="ECO:0000256" key="1">
    <source>
        <dbReference type="SAM" id="MobiDB-lite"/>
    </source>
</evidence>
<evidence type="ECO:0000313" key="3">
    <source>
        <dbReference type="Proteomes" id="UP000076038"/>
    </source>
</evidence>
<name>A0A143QN91_RHOFA</name>
<evidence type="ECO:0008006" key="4">
    <source>
        <dbReference type="Google" id="ProtNLM"/>
    </source>
</evidence>
<protein>
    <recommendedName>
        <fullName evidence="4">VWA domain-containing protein</fullName>
    </recommendedName>
</protein>
<feature type="region of interest" description="Disordered" evidence="1">
    <location>
        <begin position="134"/>
        <end position="166"/>
    </location>
</feature>
<dbReference type="Proteomes" id="UP000076038">
    <property type="component" value="Chromosome"/>
</dbReference>
<gene>
    <name evidence="2" type="ORF">A3Q41_03103</name>
</gene>
<dbReference type="Pfam" id="PF05762">
    <property type="entry name" value="VWA_CoxE"/>
    <property type="match status" value="1"/>
</dbReference>
<dbReference type="NCBIfam" id="NF047783">
    <property type="entry name" value="VWA_dom_MadC"/>
    <property type="match status" value="1"/>
</dbReference>
<feature type="compositionally biased region" description="Basic and acidic residues" evidence="1">
    <location>
        <begin position="136"/>
        <end position="147"/>
    </location>
</feature>
<dbReference type="KEGG" id="rhs:A3Q41_03103"/>
<dbReference type="AlphaFoldDB" id="A0A143QN91"/>
<dbReference type="EMBL" id="CP015220">
    <property type="protein sequence ID" value="AMY24394.1"/>
    <property type="molecule type" value="Genomic_DNA"/>
</dbReference>